<feature type="region of interest" description="Disordered" evidence="1">
    <location>
        <begin position="173"/>
        <end position="217"/>
    </location>
</feature>
<dbReference type="EMBL" id="JARBHB010000006">
    <property type="protein sequence ID" value="KAJ8881621.1"/>
    <property type="molecule type" value="Genomic_DNA"/>
</dbReference>
<protein>
    <submittedName>
        <fullName evidence="2">Uncharacterized protein</fullName>
    </submittedName>
</protein>
<evidence type="ECO:0000256" key="1">
    <source>
        <dbReference type="SAM" id="MobiDB-lite"/>
    </source>
</evidence>
<accession>A0ABQ9HBH9</accession>
<evidence type="ECO:0000313" key="3">
    <source>
        <dbReference type="Proteomes" id="UP001159363"/>
    </source>
</evidence>
<gene>
    <name evidence="2" type="ORF">PR048_018107</name>
</gene>
<dbReference type="Proteomes" id="UP001159363">
    <property type="component" value="Chromosome 5"/>
</dbReference>
<feature type="region of interest" description="Disordered" evidence="1">
    <location>
        <begin position="1"/>
        <end position="50"/>
    </location>
</feature>
<comment type="caution">
    <text evidence="2">The sequence shown here is derived from an EMBL/GenBank/DDBJ whole genome shotgun (WGS) entry which is preliminary data.</text>
</comment>
<organism evidence="2 3">
    <name type="scientific">Dryococelus australis</name>
    <dbReference type="NCBI Taxonomy" id="614101"/>
    <lineage>
        <taxon>Eukaryota</taxon>
        <taxon>Metazoa</taxon>
        <taxon>Ecdysozoa</taxon>
        <taxon>Arthropoda</taxon>
        <taxon>Hexapoda</taxon>
        <taxon>Insecta</taxon>
        <taxon>Pterygota</taxon>
        <taxon>Neoptera</taxon>
        <taxon>Polyneoptera</taxon>
        <taxon>Phasmatodea</taxon>
        <taxon>Verophasmatodea</taxon>
        <taxon>Anareolatae</taxon>
        <taxon>Phasmatidae</taxon>
        <taxon>Eurycanthinae</taxon>
        <taxon>Dryococelus</taxon>
    </lineage>
</organism>
<reference evidence="2 3" key="1">
    <citation type="submission" date="2023-02" db="EMBL/GenBank/DDBJ databases">
        <title>LHISI_Scaffold_Assembly.</title>
        <authorList>
            <person name="Stuart O.P."/>
            <person name="Cleave R."/>
            <person name="Magrath M.J.L."/>
            <person name="Mikheyev A.S."/>
        </authorList>
    </citation>
    <scope>NUCLEOTIDE SEQUENCE [LARGE SCALE GENOMIC DNA]</scope>
    <source>
        <strain evidence="2">Daus_M_001</strain>
        <tissue evidence="2">Leg muscle</tissue>
    </source>
</reference>
<feature type="region of interest" description="Disordered" evidence="1">
    <location>
        <begin position="541"/>
        <end position="560"/>
    </location>
</feature>
<sequence length="560" mass="61947">MEQCWNSEAGETRDPRENPPTSGIVRHDSHLRKSGSDLAGDRTSLTAQPPRPLLRESLSIAHTCSTRMRSDRLGTDVPAKYQRMFSYGRPRTTKTWAGCQAKQVRSFVIELNKFIHLHIGERRCNVLLSSDAILLERAAGVRGISGCYSASVLQSTPCHGRVIKCNHTNDAANNQGKSVAPRVTGNGTSPRKSAVQRQRPARFPHVQTPPPQPSLDGNRTRLATLGGEKSNHYYAATPPNDKREKLARGSHGLSNISLRRLGRKQLREREREREVSASGGAWCQHDTPRLQLKRPRARAYLAKHRVRSRATRGKFHSECDPTSRRCECCSTSAIYPFIFVTPRGAAGAERLACSPPTMANRVQYQAWLLADFRKWDSCRTMPMVGGYPRRSTVPSALSFRRCSILSSITLIGYQDLVVKEQPKSLPSLFNHYVCYHNPREQSVVNSRSKSLREAQDQGIAGHIDCIEEPSRHSPGVISGYHGEKSSGWSGQELSETSMSLAIQLFLEQIIDGPVDDAVASVEELYDTSAVAVSNILEDPGNFGGHIGTSAADADDVTEEE</sequence>
<proteinExistence type="predicted"/>
<keyword evidence="3" id="KW-1185">Reference proteome</keyword>
<name>A0ABQ9HBH9_9NEOP</name>
<evidence type="ECO:0000313" key="2">
    <source>
        <dbReference type="EMBL" id="KAJ8881621.1"/>
    </source>
</evidence>